<feature type="transmembrane region" description="Helical" evidence="1">
    <location>
        <begin position="123"/>
        <end position="143"/>
    </location>
</feature>
<proteinExistence type="predicted"/>
<comment type="caution">
    <text evidence="2">The sequence shown here is derived from an EMBL/GenBank/DDBJ whole genome shotgun (WGS) entry which is preliminary data.</text>
</comment>
<evidence type="ECO:0000313" key="3">
    <source>
        <dbReference type="Proteomes" id="UP000724149"/>
    </source>
</evidence>
<dbReference type="PANTHER" id="PTHR42867">
    <property type="entry name" value="MEMBRANE PROTEIN-RELATED"/>
    <property type="match status" value="1"/>
</dbReference>
<evidence type="ECO:0000313" key="2">
    <source>
        <dbReference type="EMBL" id="MBM6922705.1"/>
    </source>
</evidence>
<dbReference type="PANTHER" id="PTHR42867:SF1">
    <property type="entry name" value="MEMBRANE PROTEIN-RELATED"/>
    <property type="match status" value="1"/>
</dbReference>
<feature type="transmembrane region" description="Helical" evidence="1">
    <location>
        <begin position="89"/>
        <end position="117"/>
    </location>
</feature>
<protein>
    <submittedName>
        <fullName evidence="2">DUF1385 domain-containing protein</fullName>
    </submittedName>
</protein>
<feature type="transmembrane region" description="Helical" evidence="1">
    <location>
        <begin position="188"/>
        <end position="207"/>
    </location>
</feature>
<keyword evidence="1" id="KW-0812">Transmembrane</keyword>
<accession>A0ABS2GJQ9</accession>
<feature type="transmembrane region" description="Helical" evidence="1">
    <location>
        <begin position="213"/>
        <end position="234"/>
    </location>
</feature>
<reference evidence="2 3" key="1">
    <citation type="journal article" date="2021" name="Sci. Rep.">
        <title>The distribution of antibiotic resistance genes in chicken gut microbiota commensals.</title>
        <authorList>
            <person name="Juricova H."/>
            <person name="Matiasovicova J."/>
            <person name="Kubasova T."/>
            <person name="Cejkova D."/>
            <person name="Rychlik I."/>
        </authorList>
    </citation>
    <scope>NUCLEOTIDE SEQUENCE [LARGE SCALE GENOMIC DNA]</scope>
    <source>
        <strain evidence="2 3">An564</strain>
    </source>
</reference>
<organism evidence="2 3">
    <name type="scientific">Hydrogenoanaerobacterium saccharovorans</name>
    <dbReference type="NCBI Taxonomy" id="474960"/>
    <lineage>
        <taxon>Bacteria</taxon>
        <taxon>Bacillati</taxon>
        <taxon>Bacillota</taxon>
        <taxon>Clostridia</taxon>
        <taxon>Eubacteriales</taxon>
        <taxon>Oscillospiraceae</taxon>
        <taxon>Hydrogenoanaerobacterium</taxon>
    </lineage>
</organism>
<dbReference type="Pfam" id="PF07136">
    <property type="entry name" value="DUF1385"/>
    <property type="match status" value="1"/>
</dbReference>
<keyword evidence="1" id="KW-1133">Transmembrane helix</keyword>
<dbReference type="RefSeq" id="WP_204719760.1">
    <property type="nucleotide sequence ID" value="NZ_JACSNR010000002.1"/>
</dbReference>
<name>A0ABS2GJQ9_9FIRM</name>
<gene>
    <name evidence="2" type="ORF">H9X81_03225</name>
</gene>
<dbReference type="InterPro" id="IPR010787">
    <property type="entry name" value="DUF1385"/>
</dbReference>
<keyword evidence="1" id="KW-0472">Membrane</keyword>
<dbReference type="Proteomes" id="UP000724149">
    <property type="component" value="Unassembled WGS sequence"/>
</dbReference>
<keyword evidence="3" id="KW-1185">Reference proteome</keyword>
<dbReference type="EMBL" id="JACSNR010000002">
    <property type="protein sequence ID" value="MBM6922705.1"/>
    <property type="molecule type" value="Genomic_DNA"/>
</dbReference>
<evidence type="ECO:0000256" key="1">
    <source>
        <dbReference type="SAM" id="Phobius"/>
    </source>
</evidence>
<sequence length="289" mass="32374">MMRGPHQSAMAVRRPDKSITTETWETFSGGKKWYHSVPIVRGCVSFVESLRVGYRCLMRSADLAGYEEEPSAFEKKLIDKFGKKASDALTYLAMLIGVVAAVLLFMVLPAFLVGLLGDLIPDWSRTILEGVLKITLFVLYLAVVSRSKDMHRMFQYHGAEHKTIACYEAGEELTPENVKKYTRFHPRCGTSFLLIVLVVSVLVFSFVTWNSLVIRVLLKLVLLPVTVGISFEIIRYAGRYSNPLTRLISAPGLWLQRLTTAEPDTEHIEVAIASMLPCIPSDGSDQWGN</sequence>